<dbReference type="Proteomes" id="UP000490939">
    <property type="component" value="Unassembled WGS sequence"/>
</dbReference>
<dbReference type="AlphaFoldDB" id="A0A8H3ZAA9"/>
<name>A0A8H3ZAA9_VENIN</name>
<gene>
    <name evidence="2" type="ORF">EG327_003156</name>
</gene>
<feature type="region of interest" description="Disordered" evidence="1">
    <location>
        <begin position="1"/>
        <end position="146"/>
    </location>
</feature>
<organism evidence="2 3">
    <name type="scientific">Venturia inaequalis</name>
    <name type="common">Apple scab fungus</name>
    <dbReference type="NCBI Taxonomy" id="5025"/>
    <lineage>
        <taxon>Eukaryota</taxon>
        <taxon>Fungi</taxon>
        <taxon>Dikarya</taxon>
        <taxon>Ascomycota</taxon>
        <taxon>Pezizomycotina</taxon>
        <taxon>Dothideomycetes</taxon>
        <taxon>Pleosporomycetidae</taxon>
        <taxon>Venturiales</taxon>
        <taxon>Venturiaceae</taxon>
        <taxon>Venturia</taxon>
    </lineage>
</organism>
<comment type="caution">
    <text evidence="2">The sequence shown here is derived from an EMBL/GenBank/DDBJ whole genome shotgun (WGS) entry which is preliminary data.</text>
</comment>
<feature type="compositionally biased region" description="Basic and acidic residues" evidence="1">
    <location>
        <begin position="122"/>
        <end position="135"/>
    </location>
</feature>
<evidence type="ECO:0000256" key="1">
    <source>
        <dbReference type="SAM" id="MobiDB-lite"/>
    </source>
</evidence>
<protein>
    <submittedName>
        <fullName evidence="2">Uncharacterized protein</fullName>
    </submittedName>
</protein>
<feature type="compositionally biased region" description="Acidic residues" evidence="1">
    <location>
        <begin position="71"/>
        <end position="121"/>
    </location>
</feature>
<evidence type="ECO:0000313" key="3">
    <source>
        <dbReference type="Proteomes" id="UP000490939"/>
    </source>
</evidence>
<accession>A0A8H3ZAA9</accession>
<feature type="compositionally biased region" description="Basic residues" evidence="1">
    <location>
        <begin position="1"/>
        <end position="21"/>
    </location>
</feature>
<keyword evidence="3" id="KW-1185">Reference proteome</keyword>
<sequence length="185" mass="21298">MAPKSHPHHRRATKPRRHAKATAKLVNPGRNALGNVSRPPLMARERAQIRRVRVSKWKVARNLRAERLSESEEGDEDKENMEVEEVEEVGEVEESEESEDSEDDEDDEESEENDEDDEDGEKDVGDEQTKPRAEETTTTQTTFEEGRRVNVNDLPWINGFPGNYTFTEVFENGDFVGYMARLRHT</sequence>
<reference evidence="2 3" key="1">
    <citation type="submission" date="2019-07" db="EMBL/GenBank/DDBJ databases">
        <title>Venturia inaequalis Genome Resource.</title>
        <authorList>
            <person name="Lichtner F.J."/>
        </authorList>
    </citation>
    <scope>NUCLEOTIDE SEQUENCE [LARGE SCALE GENOMIC DNA]</scope>
    <source>
        <strain evidence="2 3">DMI_063113</strain>
    </source>
</reference>
<evidence type="ECO:0000313" key="2">
    <source>
        <dbReference type="EMBL" id="KAE9988943.1"/>
    </source>
</evidence>
<dbReference type="EMBL" id="WNWR01000204">
    <property type="protein sequence ID" value="KAE9988943.1"/>
    <property type="molecule type" value="Genomic_DNA"/>
</dbReference>
<proteinExistence type="predicted"/>
<feature type="compositionally biased region" description="Basic residues" evidence="1">
    <location>
        <begin position="49"/>
        <end position="61"/>
    </location>
</feature>